<evidence type="ECO:0008006" key="4">
    <source>
        <dbReference type="Google" id="ProtNLM"/>
    </source>
</evidence>
<keyword evidence="1" id="KW-0472">Membrane</keyword>
<evidence type="ECO:0000313" key="3">
    <source>
        <dbReference type="Proteomes" id="UP000245166"/>
    </source>
</evidence>
<organism evidence="2 3">
    <name type="scientific">Serinibacter arcticus</name>
    <dbReference type="NCBI Taxonomy" id="1655435"/>
    <lineage>
        <taxon>Bacteria</taxon>
        <taxon>Bacillati</taxon>
        <taxon>Actinomycetota</taxon>
        <taxon>Actinomycetes</taxon>
        <taxon>Micrococcales</taxon>
        <taxon>Beutenbergiaceae</taxon>
        <taxon>Serinibacter</taxon>
    </lineage>
</organism>
<keyword evidence="1" id="KW-1133">Transmembrane helix</keyword>
<dbReference type="Proteomes" id="UP000245166">
    <property type="component" value="Unassembled WGS sequence"/>
</dbReference>
<gene>
    <name evidence="2" type="ORF">C8046_15365</name>
</gene>
<proteinExistence type="predicted"/>
<name>A0A2U1ZXW1_9MICO</name>
<evidence type="ECO:0000256" key="1">
    <source>
        <dbReference type="SAM" id="Phobius"/>
    </source>
</evidence>
<feature type="transmembrane region" description="Helical" evidence="1">
    <location>
        <begin position="336"/>
        <end position="358"/>
    </location>
</feature>
<comment type="caution">
    <text evidence="2">The sequence shown here is derived from an EMBL/GenBank/DDBJ whole genome shotgun (WGS) entry which is preliminary data.</text>
</comment>
<keyword evidence="1" id="KW-0812">Transmembrane</keyword>
<sequence>MSRAIPHPTSRTTLRSRALGTVRRARLIIVPTVVLTSVALTSVALTAPAGAAPADEGAAAASAEAGAGASVTWTISPATAEGPDPRVSLRHGIDPGTAATDHVAVTNFSPQAVTFDVYASDGTVTEDGAFDLVPPGEPQTDGSGSWIEIGAIENAAPRDGGGITLEIAPESTVVLPVTITVPGEATPGDHPAGIVAELAQSPDGEVQMVSRVGVRAHLRVTGDLAPTLEPVVDEIRWSPSWNPFAAGTLTVTYTVANTGNVRLGSGETVEQAGVLGTGRSSVAETHDEILPRQSVVTTVAPRTWPTFRTTGTLTVVPTTVGADEIPGDLPQAQVTYSAWTLPWSQLAAIVLLVGGLLLRRRVRRRRDLAVEARIKEAVEAATSTSSDRDEERARG</sequence>
<dbReference type="OrthoDB" id="4336304at2"/>
<keyword evidence="3" id="KW-1185">Reference proteome</keyword>
<evidence type="ECO:0000313" key="2">
    <source>
        <dbReference type="EMBL" id="PWD51819.1"/>
    </source>
</evidence>
<protein>
    <recommendedName>
        <fullName evidence="4">DUF916 domain-containing protein</fullName>
    </recommendedName>
</protein>
<reference evidence="2 3" key="1">
    <citation type="submission" date="2018-03" db="EMBL/GenBank/DDBJ databases">
        <title>Genome assembly of novel Miniimonas species PCH200.</title>
        <authorList>
            <person name="Thakur V."/>
            <person name="Kumar V."/>
            <person name="Singh D."/>
        </authorList>
    </citation>
    <scope>NUCLEOTIDE SEQUENCE [LARGE SCALE GENOMIC DNA]</scope>
    <source>
        <strain evidence="2 3">PCH200</strain>
    </source>
</reference>
<dbReference type="AlphaFoldDB" id="A0A2U1ZXW1"/>
<accession>A0A2U1ZXW1</accession>
<dbReference type="RefSeq" id="WP_109230200.1">
    <property type="nucleotide sequence ID" value="NZ_PYHR01000002.1"/>
</dbReference>
<dbReference type="EMBL" id="PYHR01000002">
    <property type="protein sequence ID" value="PWD51819.1"/>
    <property type="molecule type" value="Genomic_DNA"/>
</dbReference>